<organism evidence="1 2">
    <name type="scientific">Ixodes persulcatus</name>
    <name type="common">Taiga tick</name>
    <dbReference type="NCBI Taxonomy" id="34615"/>
    <lineage>
        <taxon>Eukaryota</taxon>
        <taxon>Metazoa</taxon>
        <taxon>Ecdysozoa</taxon>
        <taxon>Arthropoda</taxon>
        <taxon>Chelicerata</taxon>
        <taxon>Arachnida</taxon>
        <taxon>Acari</taxon>
        <taxon>Parasitiformes</taxon>
        <taxon>Ixodida</taxon>
        <taxon>Ixodoidea</taxon>
        <taxon>Ixodidae</taxon>
        <taxon>Ixodinae</taxon>
        <taxon>Ixodes</taxon>
    </lineage>
</organism>
<comment type="caution">
    <text evidence="1">The sequence shown here is derived from an EMBL/GenBank/DDBJ whole genome shotgun (WGS) entry which is preliminary data.</text>
</comment>
<proteinExistence type="predicted"/>
<reference evidence="1 2" key="1">
    <citation type="journal article" date="2020" name="Cell">
        <title>Large-Scale Comparative Analyses of Tick Genomes Elucidate Their Genetic Diversity and Vector Capacities.</title>
        <authorList>
            <consortium name="Tick Genome and Microbiome Consortium (TIGMIC)"/>
            <person name="Jia N."/>
            <person name="Wang J."/>
            <person name="Shi W."/>
            <person name="Du L."/>
            <person name="Sun Y."/>
            <person name="Zhan W."/>
            <person name="Jiang J.F."/>
            <person name="Wang Q."/>
            <person name="Zhang B."/>
            <person name="Ji P."/>
            <person name="Bell-Sakyi L."/>
            <person name="Cui X.M."/>
            <person name="Yuan T.T."/>
            <person name="Jiang B.G."/>
            <person name="Yang W.F."/>
            <person name="Lam T.T."/>
            <person name="Chang Q.C."/>
            <person name="Ding S.J."/>
            <person name="Wang X.J."/>
            <person name="Zhu J.G."/>
            <person name="Ruan X.D."/>
            <person name="Zhao L."/>
            <person name="Wei J.T."/>
            <person name="Ye R.Z."/>
            <person name="Que T.C."/>
            <person name="Du C.H."/>
            <person name="Zhou Y.H."/>
            <person name="Cheng J.X."/>
            <person name="Dai P.F."/>
            <person name="Guo W.B."/>
            <person name="Han X.H."/>
            <person name="Huang E.J."/>
            <person name="Li L.F."/>
            <person name="Wei W."/>
            <person name="Gao Y.C."/>
            <person name="Liu J.Z."/>
            <person name="Shao H.Z."/>
            <person name="Wang X."/>
            <person name="Wang C.C."/>
            <person name="Yang T.C."/>
            <person name="Huo Q.B."/>
            <person name="Li W."/>
            <person name="Chen H.Y."/>
            <person name="Chen S.E."/>
            <person name="Zhou L.G."/>
            <person name="Ni X.B."/>
            <person name="Tian J.H."/>
            <person name="Sheng Y."/>
            <person name="Liu T."/>
            <person name="Pan Y.S."/>
            <person name="Xia L.Y."/>
            <person name="Li J."/>
            <person name="Zhao F."/>
            <person name="Cao W.C."/>
        </authorList>
    </citation>
    <scope>NUCLEOTIDE SEQUENCE [LARGE SCALE GENOMIC DNA]</scope>
    <source>
        <strain evidence="1">Iper-2018</strain>
    </source>
</reference>
<dbReference type="Proteomes" id="UP000805193">
    <property type="component" value="Unassembled WGS sequence"/>
</dbReference>
<evidence type="ECO:0000313" key="2">
    <source>
        <dbReference type="Proteomes" id="UP000805193"/>
    </source>
</evidence>
<keyword evidence="2" id="KW-1185">Reference proteome</keyword>
<evidence type="ECO:0000313" key="1">
    <source>
        <dbReference type="EMBL" id="KAG0415618.1"/>
    </source>
</evidence>
<dbReference type="EMBL" id="JABSTQ010011052">
    <property type="protein sequence ID" value="KAG0415618.1"/>
    <property type="molecule type" value="Genomic_DNA"/>
</dbReference>
<accession>A0AC60P813</accession>
<gene>
    <name evidence="1" type="ORF">HPB47_007234</name>
</gene>
<protein>
    <submittedName>
        <fullName evidence="1">Uncharacterized protein</fullName>
    </submittedName>
</protein>
<name>A0AC60P813_IXOPE</name>
<sequence length="373" mass="42408">MKLWLAWFSVLVACVASRSIEQCAESSSLRQLHVVYRHGDRTPTSLYPKDPNSPSDFPEGLGHITHKGKNDQYNLGRYLRVKYEDFLSYDPNEMKARSSGRERCLESIQTNLAGLYPPRGKKVWNSEVDWQPVPIQTMPVDLDGMLYEDAICPKAEEELDRIRQSPEGAEVLNSNANLMRTLQELSGKKMNDWVSVRDLLDTLTIERSRGLKIPDWALPLWGNMTKVAKYTTILNYKSPEYNKFRAGLLIRDLVRHSDQVKDGNSNVKLYMYAAHDVAIAAFTSAFGVFNQLAVPSSTAVITELHEDANGNFFIQMLFKNDTTRKPYRLEIPGCEGFRCSLTTFKNLAQPYIPDDWRKECGLETLPGGVDLFP</sequence>